<evidence type="ECO:0000256" key="1">
    <source>
        <dbReference type="ARBA" id="ARBA00010923"/>
    </source>
</evidence>
<comment type="similarity">
    <text evidence="1">Belongs to the type-I restriction system S methylase family.</text>
</comment>
<dbReference type="SUPFAM" id="SSF116734">
    <property type="entry name" value="DNA methylase specificity domain"/>
    <property type="match status" value="2"/>
</dbReference>
<dbReference type="eggNOG" id="COG0732">
    <property type="taxonomic scope" value="Bacteria"/>
</dbReference>
<dbReference type="REBASE" id="11311">
    <property type="entry name" value="S.TdeDI"/>
</dbReference>
<keyword evidence="2" id="KW-0680">Restriction system</keyword>
<keyword evidence="3" id="KW-0238">DNA-binding</keyword>
<dbReference type="GO" id="GO:0004519">
    <property type="term" value="F:endonuclease activity"/>
    <property type="evidence" value="ECO:0007669"/>
    <property type="project" value="UniProtKB-KW"/>
</dbReference>
<dbReference type="AlphaFoldDB" id="Q3SFH5"/>
<keyword evidence="5" id="KW-0255">Endonuclease</keyword>
<dbReference type="STRING" id="292415.Tbd_2682"/>
<reference evidence="5 6" key="1">
    <citation type="journal article" date="2006" name="J. Bacteriol.">
        <title>The genome sequence of the obligately chemolithoautotrophic, facultatively anaerobic bacterium Thiobacillus denitrificans.</title>
        <authorList>
            <person name="Beller H.R."/>
            <person name="Chain P.S."/>
            <person name="Letain T.E."/>
            <person name="Chakicherla A."/>
            <person name="Larimer F.W."/>
            <person name="Richardson P.M."/>
            <person name="Coleman M.A."/>
            <person name="Wood A.P."/>
            <person name="Kelly D.P."/>
        </authorList>
    </citation>
    <scope>NUCLEOTIDE SEQUENCE [LARGE SCALE GENOMIC DNA]</scope>
    <source>
        <strain evidence="5 6">ATCC 25259</strain>
    </source>
</reference>
<evidence type="ECO:0000313" key="5">
    <source>
        <dbReference type="EMBL" id="AAZ98635.1"/>
    </source>
</evidence>
<organism evidence="5 6">
    <name type="scientific">Thiobacillus denitrificans (strain ATCC 25259 / T1)</name>
    <dbReference type="NCBI Taxonomy" id="292415"/>
    <lineage>
        <taxon>Bacteria</taxon>
        <taxon>Pseudomonadati</taxon>
        <taxon>Pseudomonadota</taxon>
        <taxon>Betaproteobacteria</taxon>
        <taxon>Nitrosomonadales</taxon>
        <taxon>Thiobacillaceae</taxon>
        <taxon>Thiobacillus</taxon>
    </lineage>
</organism>
<accession>Q3SFH5</accession>
<sequence length="400" mass="44805">MNSQSLSAPISWRRMKLKYLVALKSGEAIPGESIKETGDYPVYGGNGFRGYTNSFTHEGERILIGRQGALCGNINYAEGKFWATEHAIVATPKTNFETAWLGETLRVMNLNQYSQSAAQPGIAVEVVENLVIAVPPEGEQRRIADSLHQLSAPIDKLILEKQKLLTLLTEKRRTVIADFLIKGLNKDTPRRDSDIPWLGEIPAHWKVERAKWLFTERDDRSDSGDEELLTVSHLTGVTSRAEKDVNMFMAESLEGYKRCEAGDLVINTLWAWMGAMGIARQPGIVSPAYNVYQPVAQLDPEYIDLLVRTPRFVEEITRYSKGVWSSRLRLYPEGLYEAWLPVPPLDEQRDIVARVQAETRKLDALAEATERTVTVLQERRSALISAAVTGQLDLGDAHAN</sequence>
<dbReference type="InterPro" id="IPR051212">
    <property type="entry name" value="Type-I_RE_S_subunit"/>
</dbReference>
<evidence type="ECO:0000313" key="6">
    <source>
        <dbReference type="Proteomes" id="UP000008291"/>
    </source>
</evidence>
<dbReference type="Proteomes" id="UP000008291">
    <property type="component" value="Chromosome"/>
</dbReference>
<evidence type="ECO:0000256" key="2">
    <source>
        <dbReference type="ARBA" id="ARBA00022747"/>
    </source>
</evidence>
<dbReference type="KEGG" id="tbd:Tbd_2682"/>
<keyword evidence="5" id="KW-0378">Hydrolase</keyword>
<dbReference type="Gene3D" id="3.90.220.20">
    <property type="entry name" value="DNA methylase specificity domains"/>
    <property type="match status" value="2"/>
</dbReference>
<gene>
    <name evidence="5" type="ordered locus">Tbd_2682</name>
</gene>
<dbReference type="PANTHER" id="PTHR43140:SF1">
    <property type="entry name" value="TYPE I RESTRICTION ENZYME ECOKI SPECIFICITY SUBUNIT"/>
    <property type="match status" value="1"/>
</dbReference>
<dbReference type="InterPro" id="IPR044946">
    <property type="entry name" value="Restrct_endonuc_typeI_TRD_sf"/>
</dbReference>
<dbReference type="GO" id="GO:0003677">
    <property type="term" value="F:DNA binding"/>
    <property type="evidence" value="ECO:0007669"/>
    <property type="project" value="UniProtKB-KW"/>
</dbReference>
<dbReference type="HOGENOM" id="CLU_021095_1_0_4"/>
<dbReference type="GO" id="GO:0009307">
    <property type="term" value="P:DNA restriction-modification system"/>
    <property type="evidence" value="ECO:0007669"/>
    <property type="project" value="UniProtKB-KW"/>
</dbReference>
<keyword evidence="6" id="KW-1185">Reference proteome</keyword>
<proteinExistence type="inferred from homology"/>
<name>Q3SFH5_THIDA</name>
<evidence type="ECO:0000256" key="3">
    <source>
        <dbReference type="ARBA" id="ARBA00023125"/>
    </source>
</evidence>
<dbReference type="InterPro" id="IPR000055">
    <property type="entry name" value="Restrct_endonuc_typeI_TRD"/>
</dbReference>
<dbReference type="EMBL" id="CP000116">
    <property type="protein sequence ID" value="AAZ98635.1"/>
    <property type="molecule type" value="Genomic_DNA"/>
</dbReference>
<feature type="domain" description="Type I restriction modification DNA specificity" evidence="4">
    <location>
        <begin position="10"/>
        <end position="158"/>
    </location>
</feature>
<dbReference type="CDD" id="cd17266">
    <property type="entry name" value="RMtype1_S_Sau1132ORF3780P-TRD2-CR2_like"/>
    <property type="match status" value="1"/>
</dbReference>
<dbReference type="Pfam" id="PF01420">
    <property type="entry name" value="Methylase_S"/>
    <property type="match status" value="1"/>
</dbReference>
<evidence type="ECO:0000259" key="4">
    <source>
        <dbReference type="Pfam" id="PF01420"/>
    </source>
</evidence>
<protein>
    <submittedName>
        <fullName evidence="5">Putative restriction endonuclease S subunit</fullName>
    </submittedName>
</protein>
<dbReference type="PANTHER" id="PTHR43140">
    <property type="entry name" value="TYPE-1 RESTRICTION ENZYME ECOKI SPECIFICITY PROTEIN"/>
    <property type="match status" value="1"/>
</dbReference>
<keyword evidence="5" id="KW-0540">Nuclease</keyword>